<evidence type="ECO:0000313" key="1">
    <source>
        <dbReference type="EMBL" id="CAD8611523.1"/>
    </source>
</evidence>
<accession>A0A7S0Q5Y3</accession>
<sequence length="107" mass="11980">MPLWARYLRKVHLEFSPLSATSSSLGFLGFITTPKIREAVPKLQVSTKRLTQCAEGVPLQTLALTFVDGNEAILDISSVQIREILAEIEMHNGRLEMEAMKRGKPWA</sequence>
<dbReference type="EMBL" id="HBEY01031342">
    <property type="protein sequence ID" value="CAD8611523.1"/>
    <property type="molecule type" value="Transcribed_RNA"/>
</dbReference>
<dbReference type="PANTHER" id="PTHR33618">
    <property type="entry name" value="39S RIBOSOMAL PROTEIN L53, MITOCHONDRIAL"/>
    <property type="match status" value="1"/>
</dbReference>
<dbReference type="InterPro" id="IPR052473">
    <property type="entry name" value="mtLSU_mL53"/>
</dbReference>
<dbReference type="AlphaFoldDB" id="A0A7S0Q5Y3"/>
<protein>
    <submittedName>
        <fullName evidence="1">Uncharacterized protein</fullName>
    </submittedName>
</protein>
<reference evidence="1" key="1">
    <citation type="submission" date="2021-01" db="EMBL/GenBank/DDBJ databases">
        <authorList>
            <person name="Corre E."/>
            <person name="Pelletier E."/>
            <person name="Niang G."/>
            <person name="Scheremetjew M."/>
            <person name="Finn R."/>
            <person name="Kale V."/>
            <person name="Holt S."/>
            <person name="Cochrane G."/>
            <person name="Meng A."/>
            <person name="Brown T."/>
            <person name="Cohen L."/>
        </authorList>
    </citation>
    <scope>NUCLEOTIDE SEQUENCE</scope>
    <source>
        <strain evidence="1">PLY182g</strain>
    </source>
</reference>
<organism evidence="1">
    <name type="scientific">Coccolithus braarudii</name>
    <dbReference type="NCBI Taxonomy" id="221442"/>
    <lineage>
        <taxon>Eukaryota</taxon>
        <taxon>Haptista</taxon>
        <taxon>Haptophyta</taxon>
        <taxon>Prymnesiophyceae</taxon>
        <taxon>Coccolithales</taxon>
        <taxon>Coccolithaceae</taxon>
        <taxon>Coccolithus</taxon>
    </lineage>
</organism>
<proteinExistence type="predicted"/>
<dbReference type="PANTHER" id="PTHR33618:SF1">
    <property type="entry name" value="LARGE RIBOSOMAL SUBUNIT PROTEIN ML53"/>
    <property type="match status" value="1"/>
</dbReference>
<gene>
    <name evidence="1" type="ORF">CPEL01642_LOCUS14901</name>
</gene>
<name>A0A7S0Q5Y3_9EUKA</name>
<dbReference type="Gene3D" id="3.40.30.10">
    <property type="entry name" value="Glutaredoxin"/>
    <property type="match status" value="1"/>
</dbReference>
<dbReference type="GO" id="GO:0005762">
    <property type="term" value="C:mitochondrial large ribosomal subunit"/>
    <property type="evidence" value="ECO:0007669"/>
    <property type="project" value="TreeGrafter"/>
</dbReference>